<dbReference type="Proteomes" id="UP001232117">
    <property type="component" value="Chromosome"/>
</dbReference>
<dbReference type="CDD" id="cd07079">
    <property type="entry name" value="ALDH_F18-19_ProA-GPR"/>
    <property type="match status" value="1"/>
</dbReference>
<dbReference type="InterPro" id="IPR016163">
    <property type="entry name" value="Ald_DH_C"/>
</dbReference>
<organism evidence="9 10">
    <name type="scientific">Flavobacterium keumense</name>
    <dbReference type="NCBI Taxonomy" id="1306518"/>
    <lineage>
        <taxon>Bacteria</taxon>
        <taxon>Pseudomonadati</taxon>
        <taxon>Bacteroidota</taxon>
        <taxon>Flavobacteriia</taxon>
        <taxon>Flavobacteriales</taxon>
        <taxon>Flavobacteriaceae</taxon>
        <taxon>Flavobacterium</taxon>
    </lineage>
</organism>
<sequence>MSTLLSIAKRNAVLSRMATLLEEERANLKAINKQDLDNYSGADLAMKKRLLVDDAKIDGMILSMQQLASQDDPIGVERFHFVHEKGMKITNKTAAFGTVMIIYESRPDVTVEAGGIAFKSGNKILLKGGKESLLSNLKIVALWHQALKENEVSENWVEYLNYNRTETQAFLEKPTQRVDLIVPRGGEQLIAFVKQHATCPVIVSGRGNNFVYVNQGADLQKATDIIINGKTSNISVCNALDKVLIDTNLNNWKSFTKQLIEDLQQHKVAVLGDQKVAAATGIPSIESDLIWYEEFLDYKIVIGTVDSDQEAIDKINHYCGGHSASIITENEAIAQKFMDNVDSAAVYHNASTRFTDGGQFGLGGELAISTDKLHQRGPIGLQHLVTNKWYIYGDGQIR</sequence>
<proteinExistence type="inferred from homology"/>
<comment type="catalytic activity">
    <reaction evidence="6 7">
        <text>L-glutamate 5-semialdehyde + phosphate + NADP(+) = L-glutamyl 5-phosphate + NADPH + H(+)</text>
        <dbReference type="Rhea" id="RHEA:19541"/>
        <dbReference type="ChEBI" id="CHEBI:15378"/>
        <dbReference type="ChEBI" id="CHEBI:43474"/>
        <dbReference type="ChEBI" id="CHEBI:57783"/>
        <dbReference type="ChEBI" id="CHEBI:58066"/>
        <dbReference type="ChEBI" id="CHEBI:58274"/>
        <dbReference type="ChEBI" id="CHEBI:58349"/>
        <dbReference type="EC" id="1.2.1.41"/>
    </reaction>
</comment>
<reference evidence="9 10" key="1">
    <citation type="submission" date="2023-06" db="EMBL/GenBank/DDBJ databases">
        <title>Complete Genome Sequence of Flavobacterium keumense K3R-10.</title>
        <authorList>
            <person name="Jeong H."/>
            <person name="Jhang S.Y."/>
            <person name="Kim J.N."/>
        </authorList>
    </citation>
    <scope>NUCLEOTIDE SEQUENCE [LARGE SCALE GENOMIC DNA]</scope>
    <source>
        <strain evidence="9 10">K3R-10</strain>
    </source>
</reference>
<feature type="domain" description="Aldehyde dehydrogenase" evidence="8">
    <location>
        <begin position="300"/>
        <end position="361"/>
    </location>
</feature>
<dbReference type="InterPro" id="IPR016161">
    <property type="entry name" value="Ald_DH/histidinol_DH"/>
</dbReference>
<dbReference type="Gene3D" id="3.40.605.10">
    <property type="entry name" value="Aldehyde Dehydrogenase, Chain A, domain 1"/>
    <property type="match status" value="1"/>
</dbReference>
<evidence type="ECO:0000256" key="1">
    <source>
        <dbReference type="ARBA" id="ARBA00004985"/>
    </source>
</evidence>
<comment type="pathway">
    <text evidence="1 7">Amino-acid biosynthesis; L-proline biosynthesis; L-glutamate 5-semialdehyde from L-glutamate: step 2/2.</text>
</comment>
<dbReference type="Gene3D" id="3.40.309.10">
    <property type="entry name" value="Aldehyde Dehydrogenase, Chain A, domain 2"/>
    <property type="match status" value="1"/>
</dbReference>
<dbReference type="PANTHER" id="PTHR11063:SF8">
    <property type="entry name" value="DELTA-1-PYRROLINE-5-CARBOXYLATE SYNTHASE"/>
    <property type="match status" value="1"/>
</dbReference>
<comment type="similarity">
    <text evidence="7">Belongs to the gamma-glutamyl phosphate reductase family.</text>
</comment>
<dbReference type="NCBIfam" id="NF001221">
    <property type="entry name" value="PRK00197.1"/>
    <property type="match status" value="1"/>
</dbReference>
<comment type="function">
    <text evidence="7">Catalyzes the NADPH-dependent reduction of L-glutamate 5-phosphate into L-glutamate 5-semialdehyde and phosphate. The product spontaneously undergoes cyclization to form 1-pyrroline-5-carboxylate.</text>
</comment>
<dbReference type="InterPro" id="IPR015590">
    <property type="entry name" value="Aldehyde_DH_dom"/>
</dbReference>
<dbReference type="InterPro" id="IPR012134">
    <property type="entry name" value="Glu-5-SA_DH"/>
</dbReference>
<evidence type="ECO:0000259" key="8">
    <source>
        <dbReference type="Pfam" id="PF00171"/>
    </source>
</evidence>
<evidence type="ECO:0000256" key="2">
    <source>
        <dbReference type="ARBA" id="ARBA00022605"/>
    </source>
</evidence>
<gene>
    <name evidence="7" type="primary">proA</name>
    <name evidence="9" type="ORF">MG292_09555</name>
</gene>
<dbReference type="InterPro" id="IPR000965">
    <property type="entry name" value="GPR_dom"/>
</dbReference>
<evidence type="ECO:0000256" key="3">
    <source>
        <dbReference type="ARBA" id="ARBA00022650"/>
    </source>
</evidence>
<keyword evidence="5 7" id="KW-0560">Oxidoreductase</keyword>
<feature type="domain" description="Aldehyde dehydrogenase" evidence="8">
    <location>
        <begin position="5"/>
        <end position="269"/>
    </location>
</feature>
<dbReference type="GO" id="GO:0004350">
    <property type="term" value="F:glutamate-5-semialdehyde dehydrogenase activity"/>
    <property type="evidence" value="ECO:0007669"/>
    <property type="project" value="UniProtKB-EC"/>
</dbReference>
<keyword evidence="7" id="KW-0963">Cytoplasm</keyword>
<evidence type="ECO:0000256" key="4">
    <source>
        <dbReference type="ARBA" id="ARBA00022857"/>
    </source>
</evidence>
<dbReference type="PIRSF" id="PIRSF000151">
    <property type="entry name" value="GPR"/>
    <property type="match status" value="1"/>
</dbReference>
<evidence type="ECO:0000313" key="9">
    <source>
        <dbReference type="EMBL" id="WGK94316.1"/>
    </source>
</evidence>
<keyword evidence="2 7" id="KW-0028">Amino-acid biosynthesis</keyword>
<dbReference type="RefSeq" id="WP_264532958.1">
    <property type="nucleotide sequence ID" value="NZ_CP092332.1"/>
</dbReference>
<dbReference type="PANTHER" id="PTHR11063">
    <property type="entry name" value="GLUTAMATE SEMIALDEHYDE DEHYDROGENASE"/>
    <property type="match status" value="1"/>
</dbReference>
<dbReference type="EC" id="1.2.1.41" evidence="7"/>
<keyword evidence="3 7" id="KW-0641">Proline biosynthesis</keyword>
<keyword evidence="4 7" id="KW-0521">NADP</keyword>
<protein>
    <recommendedName>
        <fullName evidence="7">Gamma-glutamyl phosphate reductase</fullName>
        <shortName evidence="7">GPR</shortName>
        <ecNumber evidence="7">1.2.1.41</ecNumber>
    </recommendedName>
    <alternativeName>
        <fullName evidence="7">Glutamate-5-semialdehyde dehydrogenase</fullName>
    </alternativeName>
    <alternativeName>
        <fullName evidence="7">Glutamyl-gamma-semialdehyde dehydrogenase</fullName>
        <shortName evidence="7">GSA dehydrogenase</shortName>
    </alternativeName>
</protein>
<name>A0ABY8N6S2_9FLAO</name>
<dbReference type="HAMAP" id="MF_00412">
    <property type="entry name" value="ProA"/>
    <property type="match status" value="1"/>
</dbReference>
<dbReference type="SUPFAM" id="SSF53720">
    <property type="entry name" value="ALDH-like"/>
    <property type="match status" value="1"/>
</dbReference>
<dbReference type="Pfam" id="PF00171">
    <property type="entry name" value="Aldedh"/>
    <property type="match status" value="2"/>
</dbReference>
<accession>A0ABY8N6S2</accession>
<dbReference type="EMBL" id="CP092332">
    <property type="protein sequence ID" value="WGK94316.1"/>
    <property type="molecule type" value="Genomic_DNA"/>
</dbReference>
<dbReference type="NCBIfam" id="TIGR00407">
    <property type="entry name" value="proA"/>
    <property type="match status" value="1"/>
</dbReference>
<evidence type="ECO:0000313" key="10">
    <source>
        <dbReference type="Proteomes" id="UP001232117"/>
    </source>
</evidence>
<evidence type="ECO:0000256" key="6">
    <source>
        <dbReference type="ARBA" id="ARBA00049024"/>
    </source>
</evidence>
<evidence type="ECO:0000256" key="5">
    <source>
        <dbReference type="ARBA" id="ARBA00023002"/>
    </source>
</evidence>
<evidence type="ECO:0000256" key="7">
    <source>
        <dbReference type="HAMAP-Rule" id="MF_00412"/>
    </source>
</evidence>
<comment type="subcellular location">
    <subcellularLocation>
        <location evidence="7">Cytoplasm</location>
    </subcellularLocation>
</comment>
<keyword evidence="10" id="KW-1185">Reference proteome</keyword>
<dbReference type="InterPro" id="IPR016162">
    <property type="entry name" value="Ald_DH_N"/>
</dbReference>